<dbReference type="InterPro" id="IPR029000">
    <property type="entry name" value="Cyclophilin-like_dom_sf"/>
</dbReference>
<keyword evidence="1" id="KW-0547">Nucleotide-binding</keyword>
<name>A0ABT2VQ12_9ALTE</name>
<dbReference type="PANTHER" id="PTHR34698:SF2">
    <property type="entry name" value="5-OXOPROLINASE SUBUNIT B"/>
    <property type="match status" value="1"/>
</dbReference>
<feature type="domain" description="Carboxyltransferase" evidence="4">
    <location>
        <begin position="8"/>
        <end position="207"/>
    </location>
</feature>
<reference evidence="6" key="1">
    <citation type="submission" date="2023-07" db="EMBL/GenBank/DDBJ databases">
        <title>Study on multiphase classification of strain Alteromonas salexigens isolated from the Yellow Sea.</title>
        <authorList>
            <person name="Sun L."/>
        </authorList>
    </citation>
    <scope>NUCLEOTIDE SEQUENCE [LARGE SCALE GENOMIC DNA]</scope>
    <source>
        <strain evidence="6">ASW11-19</strain>
    </source>
</reference>
<proteinExistence type="predicted"/>
<dbReference type="Proteomes" id="UP001209257">
    <property type="component" value="Unassembled WGS sequence"/>
</dbReference>
<dbReference type="SUPFAM" id="SSF50891">
    <property type="entry name" value="Cyclophilin-like"/>
    <property type="match status" value="1"/>
</dbReference>
<dbReference type="Pfam" id="PF02682">
    <property type="entry name" value="CT_C_D"/>
    <property type="match status" value="1"/>
</dbReference>
<dbReference type="GO" id="GO:0016787">
    <property type="term" value="F:hydrolase activity"/>
    <property type="evidence" value="ECO:0007669"/>
    <property type="project" value="UniProtKB-KW"/>
</dbReference>
<dbReference type="InterPro" id="IPR010016">
    <property type="entry name" value="PxpB"/>
</dbReference>
<evidence type="ECO:0000256" key="2">
    <source>
        <dbReference type="ARBA" id="ARBA00022801"/>
    </source>
</evidence>
<dbReference type="SUPFAM" id="SSF160467">
    <property type="entry name" value="PH0987 N-terminal domain-like"/>
    <property type="match status" value="1"/>
</dbReference>
<comment type="caution">
    <text evidence="5">The sequence shown here is derived from an EMBL/GenBank/DDBJ whole genome shotgun (WGS) entry which is preliminary data.</text>
</comment>
<gene>
    <name evidence="5" type="ORF">OCL06_05220</name>
</gene>
<organism evidence="5 6">
    <name type="scientific">Alteromonas salexigens</name>
    <dbReference type="NCBI Taxonomy" id="2982530"/>
    <lineage>
        <taxon>Bacteria</taxon>
        <taxon>Pseudomonadati</taxon>
        <taxon>Pseudomonadota</taxon>
        <taxon>Gammaproteobacteria</taxon>
        <taxon>Alteromonadales</taxon>
        <taxon>Alteromonadaceae</taxon>
        <taxon>Alteromonas/Salinimonas group</taxon>
        <taxon>Alteromonas</taxon>
    </lineage>
</organism>
<evidence type="ECO:0000256" key="3">
    <source>
        <dbReference type="ARBA" id="ARBA00022840"/>
    </source>
</evidence>
<dbReference type="Gene3D" id="3.30.1360.40">
    <property type="match status" value="1"/>
</dbReference>
<keyword evidence="2 5" id="KW-0378">Hydrolase</keyword>
<evidence type="ECO:0000313" key="5">
    <source>
        <dbReference type="EMBL" id="MCU7553994.1"/>
    </source>
</evidence>
<evidence type="ECO:0000256" key="1">
    <source>
        <dbReference type="ARBA" id="ARBA00022741"/>
    </source>
</evidence>
<evidence type="ECO:0000259" key="4">
    <source>
        <dbReference type="SMART" id="SM00796"/>
    </source>
</evidence>
<dbReference type="EMBL" id="JAOTJC010000006">
    <property type="protein sequence ID" value="MCU7553994.1"/>
    <property type="molecule type" value="Genomic_DNA"/>
</dbReference>
<dbReference type="SMART" id="SM00796">
    <property type="entry name" value="AHS1"/>
    <property type="match status" value="1"/>
</dbReference>
<accession>A0ABT2VQ12</accession>
<dbReference type="InterPro" id="IPR003833">
    <property type="entry name" value="CT_C_D"/>
</dbReference>
<keyword evidence="3" id="KW-0067">ATP-binding</keyword>
<dbReference type="RefSeq" id="WP_262992686.1">
    <property type="nucleotide sequence ID" value="NZ_JAOTJC010000006.1"/>
</dbReference>
<evidence type="ECO:0000313" key="6">
    <source>
        <dbReference type="Proteomes" id="UP001209257"/>
    </source>
</evidence>
<sequence>MQPFDSIRAIQPAGMNAIIVYFTGEDVAAANAWCQRWAHTVRAAKPDWLTSLLPSYDSLVISFKPECIDFHGVYQFLRHCRTVKNDPSGDPQHHRVQVWYGADDANDLKEISRHTGLTTDEIIALHTETTYRVFAVGFAPGFAYLGELDPRLACPRLDSPRQHVPEGAVAIADRQTAVYPSESPGGWHLLGLTNAPLFDSESASARFAVGDTVQFVGISEQEYNNGEQHDN</sequence>
<dbReference type="PANTHER" id="PTHR34698">
    <property type="entry name" value="5-OXOPROLINASE SUBUNIT B"/>
    <property type="match status" value="1"/>
</dbReference>
<keyword evidence="6" id="KW-1185">Reference proteome</keyword>
<dbReference type="Gene3D" id="2.40.100.10">
    <property type="entry name" value="Cyclophilin-like"/>
    <property type="match status" value="1"/>
</dbReference>
<protein>
    <submittedName>
        <fullName evidence="5">Allophanate hydrolase subunit 1</fullName>
    </submittedName>
</protein>